<dbReference type="AlphaFoldDB" id="A0A139A797"/>
<evidence type="ECO:0000256" key="10">
    <source>
        <dbReference type="ARBA" id="ARBA00023136"/>
    </source>
</evidence>
<keyword evidence="3 12" id="KW-0813">Transport</keyword>
<protein>
    <recommendedName>
        <fullName evidence="11 12">Complex III subunit 9</fullName>
    </recommendedName>
</protein>
<evidence type="ECO:0000256" key="5">
    <source>
        <dbReference type="ARBA" id="ARBA00022692"/>
    </source>
</evidence>
<dbReference type="PANTHER" id="PTHR12980">
    <property type="entry name" value="UBIQUINOL-CYTOCHROME C REDUCTASE COMPLEX, SUBUNIT X"/>
    <property type="match status" value="1"/>
</dbReference>
<dbReference type="OrthoDB" id="44067at2759"/>
<dbReference type="GO" id="GO:0005743">
    <property type="term" value="C:mitochondrial inner membrane"/>
    <property type="evidence" value="ECO:0007669"/>
    <property type="project" value="UniProtKB-SubCell"/>
</dbReference>
<organism evidence="13 14">
    <name type="scientific">Gonapodya prolifera (strain JEL478)</name>
    <name type="common">Monoblepharis prolifera</name>
    <dbReference type="NCBI Taxonomy" id="1344416"/>
    <lineage>
        <taxon>Eukaryota</taxon>
        <taxon>Fungi</taxon>
        <taxon>Fungi incertae sedis</taxon>
        <taxon>Chytridiomycota</taxon>
        <taxon>Chytridiomycota incertae sedis</taxon>
        <taxon>Monoblepharidomycetes</taxon>
        <taxon>Monoblepharidales</taxon>
        <taxon>Gonapodyaceae</taxon>
        <taxon>Gonapodya</taxon>
    </lineage>
</organism>
<evidence type="ECO:0000256" key="12">
    <source>
        <dbReference type="RuleBase" id="RU368056"/>
    </source>
</evidence>
<evidence type="ECO:0000313" key="14">
    <source>
        <dbReference type="Proteomes" id="UP000070544"/>
    </source>
</evidence>
<name>A0A139A797_GONPJ</name>
<comment type="subunit">
    <text evidence="12">Component of the ubiquinol-cytochrome c oxidoreductase (cytochrome b-c1 complex, complex III, CIII), a multisubunit enzyme composed of 3 respiratory subunits cytochrome b, cytochrome c1 and Rieske protein, 2 core protein subunits, and additional low-molecular weight protein subunits.</text>
</comment>
<dbReference type="Proteomes" id="UP000070544">
    <property type="component" value="Unassembled WGS sequence"/>
</dbReference>
<evidence type="ECO:0000256" key="6">
    <source>
        <dbReference type="ARBA" id="ARBA00022792"/>
    </source>
</evidence>
<keyword evidence="7 12" id="KW-0249">Electron transport</keyword>
<dbReference type="PANTHER" id="PTHR12980:SF0">
    <property type="entry name" value="CYTOCHROME B-C1 COMPLEX SUBUNIT 9"/>
    <property type="match status" value="1"/>
</dbReference>
<evidence type="ECO:0000256" key="7">
    <source>
        <dbReference type="ARBA" id="ARBA00022982"/>
    </source>
</evidence>
<sequence>MSLARNLYNAVLRRNTTFFGLVFASAFALEIVFDESSNAIWDRINAGRQWKDIRGRYIQE</sequence>
<dbReference type="InterPro" id="IPR008027">
    <property type="entry name" value="QCR9"/>
</dbReference>
<evidence type="ECO:0000256" key="2">
    <source>
        <dbReference type="ARBA" id="ARBA00007856"/>
    </source>
</evidence>
<dbReference type="GO" id="GO:0006122">
    <property type="term" value="P:mitochondrial electron transport, ubiquinol to cytochrome c"/>
    <property type="evidence" value="ECO:0007669"/>
    <property type="project" value="UniProtKB-UniRule"/>
</dbReference>
<dbReference type="STRING" id="1344416.A0A139A797"/>
<keyword evidence="10" id="KW-0472">Membrane</keyword>
<dbReference type="EMBL" id="KQ965786">
    <property type="protein sequence ID" value="KXS12661.1"/>
    <property type="molecule type" value="Genomic_DNA"/>
</dbReference>
<proteinExistence type="inferred from homology"/>
<comment type="function">
    <text evidence="12">Component of the ubiquinol-cytochrome c oxidoreductase, a multisubunit transmembrane complex that is part of the mitochondrial electron transport chain which drives oxidative phosphorylation. The complex plays an important role in the uptake of multiple carbon sources present in different host niches.</text>
</comment>
<dbReference type="Pfam" id="PF05365">
    <property type="entry name" value="UCR_UQCRX_QCR9"/>
    <property type="match status" value="1"/>
</dbReference>
<comment type="subcellular location">
    <subcellularLocation>
        <location evidence="1 12">Mitochondrion inner membrane</location>
        <topology evidence="1 12">Single-pass membrane protein</topology>
    </subcellularLocation>
</comment>
<keyword evidence="4 12" id="KW-0679">Respiratory chain</keyword>
<evidence type="ECO:0000256" key="11">
    <source>
        <dbReference type="ARBA" id="ARBA00044247"/>
    </source>
</evidence>
<evidence type="ECO:0000256" key="4">
    <source>
        <dbReference type="ARBA" id="ARBA00022660"/>
    </source>
</evidence>
<dbReference type="FunFam" id="1.20.5.260:FF:000001">
    <property type="entry name" value="Cytochrome b-c1 complex subunit 9"/>
    <property type="match status" value="1"/>
</dbReference>
<evidence type="ECO:0000313" key="13">
    <source>
        <dbReference type="EMBL" id="KXS12661.1"/>
    </source>
</evidence>
<evidence type="ECO:0000256" key="9">
    <source>
        <dbReference type="ARBA" id="ARBA00023128"/>
    </source>
</evidence>
<dbReference type="OMA" id="IKHKYEV"/>
<dbReference type="SUPFAM" id="SSF81514">
    <property type="entry name" value="Subunit X (non-heme 7 kDa protein) of cytochrome bc1 complex (Ubiquinol-cytochrome c reductase)"/>
    <property type="match status" value="1"/>
</dbReference>
<keyword evidence="5" id="KW-0812">Transmembrane</keyword>
<keyword evidence="14" id="KW-1185">Reference proteome</keyword>
<dbReference type="GO" id="GO:0045275">
    <property type="term" value="C:respiratory chain complex III"/>
    <property type="evidence" value="ECO:0007669"/>
    <property type="project" value="UniProtKB-UniRule"/>
</dbReference>
<keyword evidence="8" id="KW-1133">Transmembrane helix</keyword>
<keyword evidence="9 12" id="KW-0496">Mitochondrion</keyword>
<gene>
    <name evidence="13" type="ORF">M427DRAFT_59393</name>
</gene>
<dbReference type="Gene3D" id="1.20.5.260">
    <property type="entry name" value="Cytochrome b-c1 complex subunit 9"/>
    <property type="match status" value="1"/>
</dbReference>
<evidence type="ECO:0000256" key="1">
    <source>
        <dbReference type="ARBA" id="ARBA00004434"/>
    </source>
</evidence>
<comment type="similarity">
    <text evidence="2 12">Belongs to the UQCR10/QCR9 family.</text>
</comment>
<keyword evidence="6 12" id="KW-0999">Mitochondrion inner membrane</keyword>
<accession>A0A139A797</accession>
<evidence type="ECO:0000256" key="8">
    <source>
        <dbReference type="ARBA" id="ARBA00022989"/>
    </source>
</evidence>
<reference evidence="13 14" key="1">
    <citation type="journal article" date="2015" name="Genome Biol. Evol.">
        <title>Phylogenomic analyses indicate that early fungi evolved digesting cell walls of algal ancestors of land plants.</title>
        <authorList>
            <person name="Chang Y."/>
            <person name="Wang S."/>
            <person name="Sekimoto S."/>
            <person name="Aerts A.L."/>
            <person name="Choi C."/>
            <person name="Clum A."/>
            <person name="LaButti K.M."/>
            <person name="Lindquist E.A."/>
            <person name="Yee Ngan C."/>
            <person name="Ohm R.A."/>
            <person name="Salamov A.A."/>
            <person name="Grigoriev I.V."/>
            <person name="Spatafora J.W."/>
            <person name="Berbee M.L."/>
        </authorList>
    </citation>
    <scope>NUCLEOTIDE SEQUENCE [LARGE SCALE GENOMIC DNA]</scope>
    <source>
        <strain evidence="13 14">JEL478</strain>
    </source>
</reference>
<dbReference type="InterPro" id="IPR036656">
    <property type="entry name" value="QCR9_sf"/>
</dbReference>
<evidence type="ECO:0000256" key="3">
    <source>
        <dbReference type="ARBA" id="ARBA00022448"/>
    </source>
</evidence>